<organism evidence="1 2">
    <name type="scientific">Panicum miliaceum</name>
    <name type="common">Proso millet</name>
    <name type="synonym">Broomcorn millet</name>
    <dbReference type="NCBI Taxonomy" id="4540"/>
    <lineage>
        <taxon>Eukaryota</taxon>
        <taxon>Viridiplantae</taxon>
        <taxon>Streptophyta</taxon>
        <taxon>Embryophyta</taxon>
        <taxon>Tracheophyta</taxon>
        <taxon>Spermatophyta</taxon>
        <taxon>Magnoliopsida</taxon>
        <taxon>Liliopsida</taxon>
        <taxon>Poales</taxon>
        <taxon>Poaceae</taxon>
        <taxon>PACMAD clade</taxon>
        <taxon>Panicoideae</taxon>
        <taxon>Panicodae</taxon>
        <taxon>Paniceae</taxon>
        <taxon>Panicinae</taxon>
        <taxon>Panicum</taxon>
        <taxon>Panicum sect. Panicum</taxon>
    </lineage>
</organism>
<dbReference type="EMBL" id="PQIB02000003">
    <property type="protein sequence ID" value="RLN30341.1"/>
    <property type="molecule type" value="Genomic_DNA"/>
</dbReference>
<sequence length="122" mass="12368">MVGTFYRGPELAFMHRLARAVGLRHGGRGLDARGTATTTASAVARVVGSFLAITSCLRGLALHPGAGRGGLPVSLLDRRAGALVCLSGAAQSALLALCFHRDAAHAGSCSTSGAYSSAYAVR</sequence>
<proteinExistence type="predicted"/>
<dbReference type="AlphaFoldDB" id="A0A3L6T330"/>
<reference evidence="2" key="1">
    <citation type="journal article" date="2019" name="Nat. Commun.">
        <title>The genome of broomcorn millet.</title>
        <authorList>
            <person name="Zou C."/>
            <person name="Miki D."/>
            <person name="Li D."/>
            <person name="Tang Q."/>
            <person name="Xiao L."/>
            <person name="Rajput S."/>
            <person name="Deng P."/>
            <person name="Jia W."/>
            <person name="Huang R."/>
            <person name="Zhang M."/>
            <person name="Sun Y."/>
            <person name="Hu J."/>
            <person name="Fu X."/>
            <person name="Schnable P.S."/>
            <person name="Li F."/>
            <person name="Zhang H."/>
            <person name="Feng B."/>
            <person name="Zhu X."/>
            <person name="Liu R."/>
            <person name="Schnable J.C."/>
            <person name="Zhu J.-K."/>
            <person name="Zhang H."/>
        </authorList>
    </citation>
    <scope>NUCLEOTIDE SEQUENCE [LARGE SCALE GENOMIC DNA]</scope>
</reference>
<name>A0A3L6T330_PANMI</name>
<evidence type="ECO:0000313" key="1">
    <source>
        <dbReference type="EMBL" id="RLN30341.1"/>
    </source>
</evidence>
<comment type="caution">
    <text evidence="1">The sequence shown here is derived from an EMBL/GenBank/DDBJ whole genome shotgun (WGS) entry which is preliminary data.</text>
</comment>
<protein>
    <submittedName>
        <fullName evidence="1">Uncharacterized protein</fullName>
    </submittedName>
</protein>
<evidence type="ECO:0000313" key="2">
    <source>
        <dbReference type="Proteomes" id="UP000275267"/>
    </source>
</evidence>
<accession>A0A3L6T330</accession>
<dbReference type="Proteomes" id="UP000275267">
    <property type="component" value="Unassembled WGS sequence"/>
</dbReference>
<gene>
    <name evidence="1" type="ORF">C2845_PM05G14920</name>
</gene>
<keyword evidence="2" id="KW-1185">Reference proteome</keyword>